<keyword evidence="2" id="KW-1185">Reference proteome</keyword>
<name>A0A8K0RCH2_9PLEO</name>
<accession>A0A8K0RCH2</accession>
<protein>
    <submittedName>
        <fullName evidence="1">Uncharacterized protein</fullName>
    </submittedName>
</protein>
<evidence type="ECO:0000313" key="2">
    <source>
        <dbReference type="Proteomes" id="UP000813461"/>
    </source>
</evidence>
<evidence type="ECO:0000313" key="1">
    <source>
        <dbReference type="EMBL" id="KAH7091362.1"/>
    </source>
</evidence>
<gene>
    <name evidence="1" type="ORF">FB567DRAFT_625914</name>
</gene>
<reference evidence="1" key="1">
    <citation type="journal article" date="2021" name="Nat. Commun.">
        <title>Genetic determinants of endophytism in the Arabidopsis root mycobiome.</title>
        <authorList>
            <person name="Mesny F."/>
            <person name="Miyauchi S."/>
            <person name="Thiergart T."/>
            <person name="Pickel B."/>
            <person name="Atanasova L."/>
            <person name="Karlsson M."/>
            <person name="Huettel B."/>
            <person name="Barry K.W."/>
            <person name="Haridas S."/>
            <person name="Chen C."/>
            <person name="Bauer D."/>
            <person name="Andreopoulos W."/>
            <person name="Pangilinan J."/>
            <person name="LaButti K."/>
            <person name="Riley R."/>
            <person name="Lipzen A."/>
            <person name="Clum A."/>
            <person name="Drula E."/>
            <person name="Henrissat B."/>
            <person name="Kohler A."/>
            <person name="Grigoriev I.V."/>
            <person name="Martin F.M."/>
            <person name="Hacquard S."/>
        </authorList>
    </citation>
    <scope>NUCLEOTIDE SEQUENCE</scope>
    <source>
        <strain evidence="1">MPI-SDFR-AT-0120</strain>
    </source>
</reference>
<organism evidence="1 2">
    <name type="scientific">Paraphoma chrysanthemicola</name>
    <dbReference type="NCBI Taxonomy" id="798071"/>
    <lineage>
        <taxon>Eukaryota</taxon>
        <taxon>Fungi</taxon>
        <taxon>Dikarya</taxon>
        <taxon>Ascomycota</taxon>
        <taxon>Pezizomycotina</taxon>
        <taxon>Dothideomycetes</taxon>
        <taxon>Pleosporomycetidae</taxon>
        <taxon>Pleosporales</taxon>
        <taxon>Pleosporineae</taxon>
        <taxon>Phaeosphaeriaceae</taxon>
        <taxon>Paraphoma</taxon>
    </lineage>
</organism>
<dbReference type="OrthoDB" id="3694387at2759"/>
<sequence>MKVVHVPTVAQDALPIFLQSNTNTAPDNRLENAELVCIFRELADMATGLSEYSNSFAPPSLLPLSTDVDEPAEDASNVFQSIAAAGLAVINQPDHQFWGPLTKTAGTLLQAFADISRAGLAYLNTEYDHFPLLVILDHDTHIPRAALLLSSYSDYIPIDDWYFFVMAAACIRYQTYENDYDLLGEELQEFRAMADAVIGYQMHTADILSGWIRLDWPSMNMLVTKDVPIAVVQMSLTKRLRDAPRTFLEFREMSEGLTNACAYELPPKFQCYLQLPAELRALVIHEYLLLEQQAGRLSTHRHDAEYGNGCCVWEYPNTLIACDNQDPTTIPAPETGRTPQGWLPTLAFTSKPMLGELTVHMLRGTERFDLKYIKNGDSFKIATWLRQFITAIPGDDGVMAVNAYNPSVELMVACKNLRKVDMTFHASSLRKSGPAGGKVPKTAQELAGYYHLHPIFDCENLQEVHFDGIYRPPRFGGDPEHLISLDRLARWIKKGFLVRRNQVVRVEVVRR</sequence>
<comment type="caution">
    <text evidence="1">The sequence shown here is derived from an EMBL/GenBank/DDBJ whole genome shotgun (WGS) entry which is preliminary data.</text>
</comment>
<dbReference type="EMBL" id="JAGMVJ010000004">
    <property type="protein sequence ID" value="KAH7091362.1"/>
    <property type="molecule type" value="Genomic_DNA"/>
</dbReference>
<proteinExistence type="predicted"/>
<dbReference type="AlphaFoldDB" id="A0A8K0RCH2"/>
<dbReference type="Proteomes" id="UP000813461">
    <property type="component" value="Unassembled WGS sequence"/>
</dbReference>